<dbReference type="Proteomes" id="UP000735302">
    <property type="component" value="Unassembled WGS sequence"/>
</dbReference>
<feature type="compositionally biased region" description="Acidic residues" evidence="1">
    <location>
        <begin position="1"/>
        <end position="27"/>
    </location>
</feature>
<organism evidence="2 3">
    <name type="scientific">Plakobranchus ocellatus</name>
    <dbReference type="NCBI Taxonomy" id="259542"/>
    <lineage>
        <taxon>Eukaryota</taxon>
        <taxon>Metazoa</taxon>
        <taxon>Spiralia</taxon>
        <taxon>Lophotrochozoa</taxon>
        <taxon>Mollusca</taxon>
        <taxon>Gastropoda</taxon>
        <taxon>Heterobranchia</taxon>
        <taxon>Euthyneura</taxon>
        <taxon>Panpulmonata</taxon>
        <taxon>Sacoglossa</taxon>
        <taxon>Placobranchoidea</taxon>
        <taxon>Plakobranchidae</taxon>
        <taxon>Plakobranchus</taxon>
    </lineage>
</organism>
<reference evidence="2 3" key="1">
    <citation type="journal article" date="2021" name="Elife">
        <title>Chloroplast acquisition without the gene transfer in kleptoplastic sea slugs, Plakobranchus ocellatus.</title>
        <authorList>
            <person name="Maeda T."/>
            <person name="Takahashi S."/>
            <person name="Yoshida T."/>
            <person name="Shimamura S."/>
            <person name="Takaki Y."/>
            <person name="Nagai Y."/>
            <person name="Toyoda A."/>
            <person name="Suzuki Y."/>
            <person name="Arimoto A."/>
            <person name="Ishii H."/>
            <person name="Satoh N."/>
            <person name="Nishiyama T."/>
            <person name="Hasebe M."/>
            <person name="Maruyama T."/>
            <person name="Minagawa J."/>
            <person name="Obokata J."/>
            <person name="Shigenobu S."/>
        </authorList>
    </citation>
    <scope>NUCLEOTIDE SEQUENCE [LARGE SCALE GENOMIC DNA]</scope>
</reference>
<keyword evidence="3" id="KW-1185">Reference proteome</keyword>
<dbReference type="AlphaFoldDB" id="A0AAV3ZSL5"/>
<protein>
    <submittedName>
        <fullName evidence="2">Uncharacterized protein</fullName>
    </submittedName>
</protein>
<evidence type="ECO:0000313" key="3">
    <source>
        <dbReference type="Proteomes" id="UP000735302"/>
    </source>
</evidence>
<sequence>MDNDDDDICEADEDDEVEEEEEMDKENEEEKEKKKVGELTIITISIVANCCRAEYRQTVGLNQRKISPRRFQDECATRWAICIITSP</sequence>
<evidence type="ECO:0000313" key="2">
    <source>
        <dbReference type="EMBL" id="GFN98338.1"/>
    </source>
</evidence>
<evidence type="ECO:0000256" key="1">
    <source>
        <dbReference type="SAM" id="MobiDB-lite"/>
    </source>
</evidence>
<name>A0AAV3ZSL5_9GAST</name>
<feature type="region of interest" description="Disordered" evidence="1">
    <location>
        <begin position="1"/>
        <end position="33"/>
    </location>
</feature>
<proteinExistence type="predicted"/>
<dbReference type="EMBL" id="BLXT01002845">
    <property type="protein sequence ID" value="GFN98338.1"/>
    <property type="molecule type" value="Genomic_DNA"/>
</dbReference>
<accession>A0AAV3ZSL5</accession>
<comment type="caution">
    <text evidence="2">The sequence shown here is derived from an EMBL/GenBank/DDBJ whole genome shotgun (WGS) entry which is preliminary data.</text>
</comment>
<gene>
    <name evidence="2" type="ORF">PoB_002484400</name>
</gene>